<accession>A0A0L0FTD4</accession>
<dbReference type="Proteomes" id="UP000054560">
    <property type="component" value="Unassembled WGS sequence"/>
</dbReference>
<name>A0A0L0FTD4_9EUKA</name>
<sequence length="173" mass="19533">MRRPSLRRHVNHSVQVKHTFDVPVENVWEVFVDHTSWNEWADQGVIKIEQTGSPTPNGVGCIKVTTSVGGDTTVEEVVGFEPIERLAYIVREGGYWTTDHTHEVFFDKGPNGKGCVVTWRCRFEPMVVGSGWIIENMVDKNYRTVLQLLEDYLSRSVPLDASGSDLVSGWEVV</sequence>
<dbReference type="InterPro" id="IPR019587">
    <property type="entry name" value="Polyketide_cyclase/dehydratase"/>
</dbReference>
<gene>
    <name evidence="1" type="ORF">SARC_07580</name>
</gene>
<dbReference type="Pfam" id="PF10604">
    <property type="entry name" value="Polyketide_cyc2"/>
    <property type="match status" value="1"/>
</dbReference>
<keyword evidence="2" id="KW-1185">Reference proteome</keyword>
<dbReference type="RefSeq" id="XP_014153954.1">
    <property type="nucleotide sequence ID" value="XM_014298479.1"/>
</dbReference>
<proteinExistence type="predicted"/>
<dbReference type="SUPFAM" id="SSF55961">
    <property type="entry name" value="Bet v1-like"/>
    <property type="match status" value="1"/>
</dbReference>
<protein>
    <submittedName>
        <fullName evidence="1">Uncharacterized protein</fullName>
    </submittedName>
</protein>
<evidence type="ECO:0000313" key="2">
    <source>
        <dbReference type="Proteomes" id="UP000054560"/>
    </source>
</evidence>
<dbReference type="EMBL" id="KQ242205">
    <property type="protein sequence ID" value="KNC80052.1"/>
    <property type="molecule type" value="Genomic_DNA"/>
</dbReference>
<evidence type="ECO:0000313" key="1">
    <source>
        <dbReference type="EMBL" id="KNC80052.1"/>
    </source>
</evidence>
<dbReference type="AlphaFoldDB" id="A0A0L0FTD4"/>
<dbReference type="GeneID" id="25908084"/>
<reference evidence="1 2" key="1">
    <citation type="submission" date="2011-02" db="EMBL/GenBank/DDBJ databases">
        <title>The Genome Sequence of Sphaeroforma arctica JP610.</title>
        <authorList>
            <consortium name="The Broad Institute Genome Sequencing Platform"/>
            <person name="Russ C."/>
            <person name="Cuomo C."/>
            <person name="Young S.K."/>
            <person name="Zeng Q."/>
            <person name="Gargeya S."/>
            <person name="Alvarado L."/>
            <person name="Berlin A."/>
            <person name="Chapman S.B."/>
            <person name="Chen Z."/>
            <person name="Freedman E."/>
            <person name="Gellesch M."/>
            <person name="Goldberg J."/>
            <person name="Griggs A."/>
            <person name="Gujja S."/>
            <person name="Heilman E."/>
            <person name="Heiman D."/>
            <person name="Howarth C."/>
            <person name="Mehta T."/>
            <person name="Neiman D."/>
            <person name="Pearson M."/>
            <person name="Roberts A."/>
            <person name="Saif S."/>
            <person name="Shea T."/>
            <person name="Shenoy N."/>
            <person name="Sisk P."/>
            <person name="Stolte C."/>
            <person name="Sykes S."/>
            <person name="White J."/>
            <person name="Yandava C."/>
            <person name="Burger G."/>
            <person name="Gray M.W."/>
            <person name="Holland P.W.H."/>
            <person name="King N."/>
            <person name="Lang F.B.F."/>
            <person name="Roger A.J."/>
            <person name="Ruiz-Trillo I."/>
            <person name="Haas B."/>
            <person name="Nusbaum C."/>
            <person name="Birren B."/>
        </authorList>
    </citation>
    <scope>NUCLEOTIDE SEQUENCE [LARGE SCALE GENOMIC DNA]</scope>
    <source>
        <strain evidence="1 2">JP610</strain>
    </source>
</reference>
<organism evidence="1 2">
    <name type="scientific">Sphaeroforma arctica JP610</name>
    <dbReference type="NCBI Taxonomy" id="667725"/>
    <lineage>
        <taxon>Eukaryota</taxon>
        <taxon>Ichthyosporea</taxon>
        <taxon>Ichthyophonida</taxon>
        <taxon>Sphaeroforma</taxon>
    </lineage>
</organism>
<dbReference type="InterPro" id="IPR023393">
    <property type="entry name" value="START-like_dom_sf"/>
</dbReference>
<dbReference type="CDD" id="cd07821">
    <property type="entry name" value="PYR_PYL_RCAR_like"/>
    <property type="match status" value="1"/>
</dbReference>
<dbReference type="Gene3D" id="3.30.530.20">
    <property type="match status" value="1"/>
</dbReference>